<feature type="domain" description="Anoctamin transmembrane" evidence="9">
    <location>
        <begin position="493"/>
        <end position="740"/>
    </location>
</feature>
<feature type="compositionally biased region" description="Polar residues" evidence="7">
    <location>
        <begin position="1"/>
        <end position="10"/>
    </location>
</feature>
<evidence type="ECO:0000256" key="6">
    <source>
        <dbReference type="ARBA" id="ARBA00023180"/>
    </source>
</evidence>
<feature type="compositionally biased region" description="Acidic residues" evidence="7">
    <location>
        <begin position="21"/>
        <end position="30"/>
    </location>
</feature>
<sequence length="856" mass="98220">MSEPSQASTSEEVHKITVPEETIEVAEETPSESSKAPTSIFQSLFRSARPSRESPKNVISIIDDEWSKQDIIRIVIEPHRVLHLLNEDDRNIYEEMKEWVKDHPNEGLSECIEQFGTRRLGDALAKVLYNYPFPDFIITHSDSDLKERDQPIRQMRNQKRRNFERLLLKSGLVIEQEQDAASDNVYIKLYAPFEKLCEQAEVIKLRMRLDTKNMKELRELEELMPQVKPRFAGIMKYFKHPVNLKKQAAVFKTEKIGQFEVLVDGNQVLAKRPIKSLSILNLIKAKVYLDFFPLHDGSYEHDTTIDIERLVETSFYGEPRYKISDDDRKPILASSSDNDDGERPTLYRNNVKLNKRAWLFDNWVKSFSRQPIEEIRDYFGEKVALYFSWLGHYTTWLAISSIAGILVVINGTIEGIKTGAIKRAFDGDVAGISVIWDNSLTAPFALFMSIWSVLFLQFWKRTNSSIEYDWNITEFEKEELPRPEFYGTNSEQFINFTFYKTSKKYAGELIKQKNIGCEYKNCMLELTIQLAIILIGKQIIGQFQEILIPRALAKLNKRQIVREIETLKSKYRHSGRKNTDVPQWVHDDRLSPPTGTIVEYEEMVIQFGFIALFGPAFPLAPLFAWLNNIAEIRSDAFKFIVELQRPVGFLTQDIGTWEDILNMIAFMAVLTNAIIIAFHSTWMKQQLQQIISDPDNKFELMVARLVFIMVFEHAFFLIQLFLAYIISDVPRTVRLATEREKYLVKLTMEDTYPALDEILSTNDETDSSLFDHSGELKLPKYKIDEGSLARSRSGFKYGIGDFGKSISSAGKAVGGAVTNVEEIAEDVVSGVGAAVSSMVSKNDNAVKDQQKESDSS</sequence>
<dbReference type="PANTHER" id="PTHR12308:SF84">
    <property type="entry name" value="ANOCTAMIN"/>
    <property type="match status" value="1"/>
</dbReference>
<evidence type="ECO:0000313" key="11">
    <source>
        <dbReference type="EMBL" id="CAG8717404.1"/>
    </source>
</evidence>
<feature type="transmembrane region" description="Helical" evidence="8">
    <location>
        <begin position="702"/>
        <end position="726"/>
    </location>
</feature>
<protein>
    <submittedName>
        <fullName evidence="11">44624_t:CDS:1</fullName>
    </submittedName>
</protein>
<comment type="subcellular location">
    <subcellularLocation>
        <location evidence="1">Cell membrane</location>
        <topology evidence="1">Multi-pass membrane protein</topology>
    </subcellularLocation>
</comment>
<dbReference type="InterPro" id="IPR007632">
    <property type="entry name" value="Anoctamin"/>
</dbReference>
<proteinExistence type="predicted"/>
<feature type="transmembrane region" description="Helical" evidence="8">
    <location>
        <begin position="440"/>
        <end position="459"/>
    </location>
</feature>
<reference evidence="11 12" key="1">
    <citation type="submission" date="2021-06" db="EMBL/GenBank/DDBJ databases">
        <authorList>
            <person name="Kallberg Y."/>
            <person name="Tangrot J."/>
            <person name="Rosling A."/>
        </authorList>
    </citation>
    <scope>NUCLEOTIDE SEQUENCE [LARGE SCALE GENOMIC DNA]</scope>
    <source>
        <strain evidence="11 12">120-4 pot B 10/14</strain>
    </source>
</reference>
<keyword evidence="3 8" id="KW-0812">Transmembrane</keyword>
<feature type="region of interest" description="Disordered" evidence="7">
    <location>
        <begin position="1"/>
        <end position="39"/>
    </location>
</feature>
<evidence type="ECO:0000259" key="10">
    <source>
        <dbReference type="Pfam" id="PF16178"/>
    </source>
</evidence>
<dbReference type="InterPro" id="IPR049452">
    <property type="entry name" value="Anoctamin_TM"/>
</dbReference>
<dbReference type="InterPro" id="IPR032394">
    <property type="entry name" value="Anoct_dimer"/>
</dbReference>
<evidence type="ECO:0000256" key="7">
    <source>
        <dbReference type="SAM" id="MobiDB-lite"/>
    </source>
</evidence>
<feature type="transmembrane region" description="Helical" evidence="8">
    <location>
        <begin position="660"/>
        <end position="682"/>
    </location>
</feature>
<feature type="transmembrane region" description="Helical" evidence="8">
    <location>
        <begin position="607"/>
        <end position="626"/>
    </location>
</feature>
<dbReference type="EMBL" id="CAJVQB010008337">
    <property type="protein sequence ID" value="CAG8717404.1"/>
    <property type="molecule type" value="Genomic_DNA"/>
</dbReference>
<accession>A0ABN7V2J8</accession>
<evidence type="ECO:0000259" key="9">
    <source>
        <dbReference type="Pfam" id="PF04547"/>
    </source>
</evidence>
<organism evidence="11 12">
    <name type="scientific">Gigaspora margarita</name>
    <dbReference type="NCBI Taxonomy" id="4874"/>
    <lineage>
        <taxon>Eukaryota</taxon>
        <taxon>Fungi</taxon>
        <taxon>Fungi incertae sedis</taxon>
        <taxon>Mucoromycota</taxon>
        <taxon>Glomeromycotina</taxon>
        <taxon>Glomeromycetes</taxon>
        <taxon>Diversisporales</taxon>
        <taxon>Gigasporaceae</taxon>
        <taxon>Gigaspora</taxon>
    </lineage>
</organism>
<dbReference type="Pfam" id="PF16178">
    <property type="entry name" value="Anoct_dimer"/>
    <property type="match status" value="1"/>
</dbReference>
<feature type="domain" description="Anoctamin dimerisation" evidence="10">
    <location>
        <begin position="135"/>
        <end position="303"/>
    </location>
</feature>
<keyword evidence="12" id="KW-1185">Reference proteome</keyword>
<feature type="non-terminal residue" evidence="11">
    <location>
        <position position="856"/>
    </location>
</feature>
<evidence type="ECO:0000256" key="3">
    <source>
        <dbReference type="ARBA" id="ARBA00022692"/>
    </source>
</evidence>
<dbReference type="Proteomes" id="UP000789901">
    <property type="component" value="Unassembled WGS sequence"/>
</dbReference>
<evidence type="ECO:0000256" key="5">
    <source>
        <dbReference type="ARBA" id="ARBA00023136"/>
    </source>
</evidence>
<keyword evidence="4 8" id="KW-1133">Transmembrane helix</keyword>
<keyword evidence="5 8" id="KW-0472">Membrane</keyword>
<evidence type="ECO:0000256" key="2">
    <source>
        <dbReference type="ARBA" id="ARBA00022475"/>
    </source>
</evidence>
<dbReference type="Pfam" id="PF04547">
    <property type="entry name" value="Anoctamin"/>
    <property type="match status" value="2"/>
</dbReference>
<evidence type="ECO:0000256" key="8">
    <source>
        <dbReference type="SAM" id="Phobius"/>
    </source>
</evidence>
<evidence type="ECO:0000256" key="1">
    <source>
        <dbReference type="ARBA" id="ARBA00004651"/>
    </source>
</evidence>
<keyword evidence="2" id="KW-1003">Cell membrane</keyword>
<gene>
    <name evidence="11" type="ORF">GMARGA_LOCUS13242</name>
</gene>
<dbReference type="PANTHER" id="PTHR12308">
    <property type="entry name" value="ANOCTAMIN"/>
    <property type="match status" value="1"/>
</dbReference>
<evidence type="ECO:0000313" key="12">
    <source>
        <dbReference type="Proteomes" id="UP000789901"/>
    </source>
</evidence>
<feature type="domain" description="Anoctamin transmembrane" evidence="9">
    <location>
        <begin position="375"/>
        <end position="492"/>
    </location>
</feature>
<comment type="caution">
    <text evidence="11">The sequence shown here is derived from an EMBL/GenBank/DDBJ whole genome shotgun (WGS) entry which is preliminary data.</text>
</comment>
<evidence type="ECO:0000256" key="4">
    <source>
        <dbReference type="ARBA" id="ARBA00022989"/>
    </source>
</evidence>
<keyword evidence="6" id="KW-0325">Glycoprotein</keyword>
<name>A0ABN7V2J8_GIGMA</name>